<evidence type="ECO:0000256" key="2">
    <source>
        <dbReference type="PROSITE-ProRule" id="PRU00175"/>
    </source>
</evidence>
<dbReference type="VEuPathDB" id="ToxoDB:BESB_072040"/>
<feature type="compositionally biased region" description="Low complexity" evidence="3">
    <location>
        <begin position="2957"/>
        <end position="2969"/>
    </location>
</feature>
<dbReference type="InterPro" id="IPR014001">
    <property type="entry name" value="Helicase_ATP-bd"/>
</dbReference>
<evidence type="ECO:0000313" key="7">
    <source>
        <dbReference type="Proteomes" id="UP000224006"/>
    </source>
</evidence>
<feature type="region of interest" description="Disordered" evidence="3">
    <location>
        <begin position="678"/>
        <end position="699"/>
    </location>
</feature>
<dbReference type="InterPro" id="IPR027417">
    <property type="entry name" value="P-loop_NTPase"/>
</dbReference>
<feature type="compositionally biased region" description="Low complexity" evidence="3">
    <location>
        <begin position="2031"/>
        <end position="2046"/>
    </location>
</feature>
<dbReference type="InterPro" id="IPR049730">
    <property type="entry name" value="SNF2/RAD54-like_C"/>
</dbReference>
<proteinExistence type="predicted"/>
<dbReference type="GeneID" id="40312130"/>
<feature type="region of interest" description="Disordered" evidence="3">
    <location>
        <begin position="1751"/>
        <end position="1770"/>
    </location>
</feature>
<accession>A0A2A9MF92</accession>
<dbReference type="PROSITE" id="PS50089">
    <property type="entry name" value="ZF_RING_2"/>
    <property type="match status" value="1"/>
</dbReference>
<feature type="compositionally biased region" description="Basic and acidic residues" evidence="3">
    <location>
        <begin position="2985"/>
        <end position="3020"/>
    </location>
</feature>
<feature type="compositionally biased region" description="Basic and acidic residues" evidence="3">
    <location>
        <begin position="774"/>
        <end position="785"/>
    </location>
</feature>
<feature type="compositionally biased region" description="Basic and acidic residues" evidence="3">
    <location>
        <begin position="284"/>
        <end position="310"/>
    </location>
</feature>
<dbReference type="Proteomes" id="UP000224006">
    <property type="component" value="Unassembled WGS sequence"/>
</dbReference>
<feature type="compositionally biased region" description="Low complexity" evidence="3">
    <location>
        <begin position="2931"/>
        <end position="2945"/>
    </location>
</feature>
<feature type="region of interest" description="Disordered" evidence="3">
    <location>
        <begin position="1226"/>
        <end position="1256"/>
    </location>
</feature>
<feature type="region of interest" description="Disordered" evidence="3">
    <location>
        <begin position="1684"/>
        <end position="1713"/>
    </location>
</feature>
<dbReference type="SUPFAM" id="SSF52540">
    <property type="entry name" value="P-loop containing nucleoside triphosphate hydrolases"/>
    <property type="match status" value="2"/>
</dbReference>
<feature type="compositionally biased region" description="Polar residues" evidence="3">
    <location>
        <begin position="2054"/>
        <end position="2067"/>
    </location>
</feature>
<evidence type="ECO:0000259" key="5">
    <source>
        <dbReference type="PROSITE" id="PS51194"/>
    </source>
</evidence>
<evidence type="ECO:0000256" key="1">
    <source>
        <dbReference type="ARBA" id="ARBA00022801"/>
    </source>
</evidence>
<feature type="compositionally biased region" description="Basic and acidic residues" evidence="3">
    <location>
        <begin position="144"/>
        <end position="159"/>
    </location>
</feature>
<feature type="compositionally biased region" description="Low complexity" evidence="3">
    <location>
        <begin position="312"/>
        <end position="323"/>
    </location>
</feature>
<dbReference type="GO" id="GO:0005524">
    <property type="term" value="F:ATP binding"/>
    <property type="evidence" value="ECO:0007669"/>
    <property type="project" value="InterPro"/>
</dbReference>
<feature type="compositionally biased region" description="Basic and acidic residues" evidence="3">
    <location>
        <begin position="58"/>
        <end position="74"/>
    </location>
</feature>
<dbReference type="PANTHER" id="PTHR45865">
    <property type="entry name" value="E3 UBIQUITIN-PROTEIN LIGASE SHPRH FAMILY MEMBER"/>
    <property type="match status" value="1"/>
</dbReference>
<feature type="region of interest" description="Disordered" evidence="3">
    <location>
        <begin position="2196"/>
        <end position="2266"/>
    </location>
</feature>
<feature type="domain" description="Helicase C-terminal" evidence="5">
    <location>
        <begin position="3151"/>
        <end position="3308"/>
    </location>
</feature>
<dbReference type="InterPro" id="IPR001650">
    <property type="entry name" value="Helicase_C-like"/>
</dbReference>
<feature type="region of interest" description="Disordered" evidence="3">
    <location>
        <begin position="919"/>
        <end position="943"/>
    </location>
</feature>
<reference evidence="6 7" key="1">
    <citation type="submission" date="2017-09" db="EMBL/GenBank/DDBJ databases">
        <title>Genome sequencing of Besnoitia besnoiti strain Bb-Ger1.</title>
        <authorList>
            <person name="Schares G."/>
            <person name="Venepally P."/>
            <person name="Lorenzi H.A."/>
        </authorList>
    </citation>
    <scope>NUCLEOTIDE SEQUENCE [LARGE SCALE GENOMIC DNA]</scope>
    <source>
        <strain evidence="6 7">Bb-Ger1</strain>
    </source>
</reference>
<dbReference type="EMBL" id="NWUJ01000007">
    <property type="protein sequence ID" value="PFH34052.1"/>
    <property type="molecule type" value="Genomic_DNA"/>
</dbReference>
<feature type="region of interest" description="Disordered" evidence="3">
    <location>
        <begin position="2685"/>
        <end position="2817"/>
    </location>
</feature>
<feature type="region of interest" description="Disordered" evidence="3">
    <location>
        <begin position="1932"/>
        <end position="1955"/>
    </location>
</feature>
<dbReference type="InterPro" id="IPR011011">
    <property type="entry name" value="Znf_FYVE_PHD"/>
</dbReference>
<dbReference type="Gene3D" id="3.30.40.10">
    <property type="entry name" value="Zinc/RING finger domain, C3HC4 (zinc finger)"/>
    <property type="match status" value="1"/>
</dbReference>
<sequence>MPRTKTAAQSFSSLPSGSLASSVPSVSALPASTSLSAWVPPLAARTEAAWRGAALGRRGLEEAPTEQRRDRGGEENEESREGEERERCADGRGGLDEEPEDAPAGSDESPGEESQDTSFGGSDALAAKSEGKRRGNGRRSLGPKNERRRCEDERNDAEGRLSSPDALLATARLSHRCVEAAREAAGARGVLATSALHSSPTSSPSASAPSSSSSRLPLSSPEALAAPSAASPLSVSSAASRCASPAREAEEEDGEAPHAARGELLFSWRISGVALRLERLRDAEKEGGAPRSEPERAQEGRGDDGGREGEEACSSSSEAPSTAVPTRRSDEDDGKAAGKQLREANGAVTEACMQEPLGVLLSRVQGAEAQEGCACVALYAAKPGLPAIRGSSEAGGSAASPSAPFSSPACLGYHSCVDFSQLSPPLPAALLPVFFRLVQPPSLCVSPSLLLSARVLSVAASPRFSRVSSGSASFAALSQDVRSPSPSAASDRRRDAQESEAAEREREKGGEGEEERGGREGDSQDDHREDETLCEIEICVVLPSPARQPEAVLAGDSLRLFFSWFDSLSLYSAGVSARPQKNYSPSQSPVSAVPWRAFAGEEAARVAELASCPAGDCAEKESEESLARREGGDFAAAVASAGRSEGADENILFIEPQFLYDCLGRAWRLFAKQTRQPPYPLSVPRSNSPSATPASSAGVSPVAGAGASVAAVPGWAATFFAELQKLREWSCAHLVLPAQTVNLVWVYVPLPSGRVLAFDSISGRYKFLDALERRSSRQTDAKETPAETEEEGQDRKRPEGEGSHDVATGGGADAKGEEILHFDAPGGMLCDQMGLGKTVEAIALMLLHPHPSSSPSPRLASSADWALPASAPLASSSAGSSTVSASIFASEDELPAAAVFDCPCGFEGLRIRARVGAPKAQAGVSTRGNVDDGGENARECATRGEREIRPVLVSLEAARRERSTRAGAGKRARALHSGAATAEDAGDAQRRKRSRRAADPERPQAPEALEQENEGQGEEEKGFSQGGGAERRANHAGAVQEKRAAEGAAEEPGGTLRPEDSFRTSARKTRRREEVRELLLPATQCTVCGRFFHLFCMGITREKRLLSEDFTCLYCESEPLLSPEASFGRGLPPALPAARGASAADTLREVKGTIVLCPAAILQQWREEIRKHTRRGAVRRTAIYMGVKNVREALKKQLVDVARRRFASQLLDSRPLERLSSLLPSSLSAPVSPARRESSVPASFSSSPSSSSSLPSSVGVPASQLCSTSLDACLPAPVCASSGAPSRDCPLLFAEETEETVLVRPQQMDGVDILLVSYDTLREELWFSPLHCRSRQYGGVASSGAPDASLSLPTPRGPSPSVASPAAGLEPAEAEADGRARRAPPHAKAPPLHAGLGLRRKKRYRVLASPLLRVHWWRLLIDEAQMVGGYTVAAQMARALSATFRWCVSGTPLLHATSACSSGGFCQNFLAEKAASSASRRKPGGAGEKSAARNSHLPKELAGLLSTLQLEAPVHWIRDQGVLQQVFQPLAVGLPSSLIMNPCAARALSVSPPRPSVSAASAAALASSSRALARRQALSWSRRSAPAWLPPERAWGRSSSLLYSLIDLLFPLFWRTNMKDVMVELGVPAPIYHDVIVHFGPVERFFYQRQQQAVRQKSSCLLSALASSGGSSPGSAEEVKMLDDDACSGDGRGGVGPTQGAERGEDLPGKRGTPVTVQLDALLLTLRHACQHPQLGQLGLKKQRQRGRDEGVSWMGVSGPAADRREGAGRVVRRRRARFSAARSRARGDSDAAALRGAAEGREGSRGIRGEGGDEGLLAHTQEGELATEFMSMNDVLAKLLHEAKLQAEEHLRRHCAATNGLAGLALIRDRPQEALHHYRHVLTLARMASVAEGAPTAKSPGLSTSSACSSAPTAAPCLSAAPCPSAAELASRPSSLSSRQSSPSDSPSSCSLGSRESASLACFRRLFPDLAAEEEQGFGVWGVEKLSSQLAGYYHVDSLQQIHAAFNLSDVLERHLRLIRPCLERSTQDASRASSPLAASAASSSHGRPEAGSRSQASLPQVSWSPQPGARCLSPARSPPDSPSPTLPEAVHSRRGSAAAEACLSPAGGAEDGNACLSASERLAEERVRYVSAVEEELSRSRALYETLSSRYTRKFTGDLDRARDTFFKRKRAVGGHQQRRLCLMSGRDADDAAEAKRLGSEAEGDAATDLCYGPNRQRSSGAGGATAGDGEATRGEPDARSAGRGAENPPGRRTDRQGNPETRWKENAAAQWYAVCMSLGDELGNEIVNRVSDALTDFRGGGFGRSAGALRFPPFCTCTGLVAALQFQLHQLYDAREDLIKAVTAVDHGGQPSDELLAAFSTCTNCNELSRSQFLSPGVRRASGPGGGVTGALEAQRVRGDACERAAACLAGEPKTRGKKDGGRGKEAEKGRCRHCQLIPKIDSLQFFLYSRVEKDVGGIGDEKGLDEGGYHHFGESELLKVVRVLRAVLRRALSERDRGYQYLLRAADEHVKELEAIKKESVAADAYFFASRQVLSALDELHISISRFRLKSREEELAEVAYRRLTQAAARSKRPAAAPSPFAAPGSVGDPFAVSSGEVEPMRHSLLVELGLTAGDLEKAHRQHRFLSHLRDEEEEKLRLPRAEERPQAQSAREDSPRHRDARAEGLLEAAPHVELVGRVAKETAAAEASGDAEDTGGRDGGERRAGEPEPRRRTKSETGGSRRRRRGKQTLKSPKRDVRHKTEGAKGLSNQQKQMPREAARISPKSNGSSSRAARPQRSSSDEGPAEQKHAGGKPASIEEAQDEKAEREEKGASERASAALCPVCLVELEERTFRAVLPCAHQICVECSRALKPERLGQGKAAGVPPSSSPLLNRSLLSGGLSRSSSFSFSASSTASNIKLRRCPVCRRPFSLSQVAFISCRPSFLASSADSSSPYAGSESTPTKGRRERPVSPESSSFSPSRAPLTPLTPPLQSGGAALDEGRGRNGDVQRVPDGDLSRGREGETGGREALRSRQGEICTGKPSQRAEEREVGWLSEATHKTRHEQPTSELAATRGGEREEEEGKAKRDREAEDGLTRSRAPPSSLSARLRGRYSAKLAAIIEKVLEILHESPSPSTPAGPPASAPSRSLSPERFPGSSASARPSSLSPEPSACAASAPSKILIFSEWPAALDLLQEALRRTGVATLKYLGGHSKPQLAKLRCFRHDPDARVLLCSLLRAGRGLTLTEANHVIFLEVPLNLAEEEQAVGRVYRMAQKRQTHVWRFIVKDSVEERIVQMRHNPRDSISARLAASACEREEGDAENDDREDGRDEEGAGEGAYDGDSASNVLLRLGRRLTAGDVALLLGVSSDASSQASQSSCSASSASSAASSVASPPACASSWSSALASRAEPHAGASAASSLLTRQGKESSAPAELFSADDLQRSEGAVGSHVPFRACAASLTPSQAAVQAAMRRATLFEASQPRREEQ</sequence>
<name>A0A2A9MF92_BESBE</name>
<feature type="compositionally biased region" description="Basic and acidic residues" evidence="3">
    <location>
        <begin position="3061"/>
        <end position="3082"/>
    </location>
</feature>
<evidence type="ECO:0000259" key="4">
    <source>
        <dbReference type="PROSITE" id="PS50089"/>
    </source>
</evidence>
<dbReference type="SUPFAM" id="SSF57903">
    <property type="entry name" value="FYVE/PHD zinc finger"/>
    <property type="match status" value="1"/>
</dbReference>
<evidence type="ECO:0000256" key="3">
    <source>
        <dbReference type="SAM" id="MobiDB-lite"/>
    </source>
</evidence>
<feature type="region of interest" description="Disordered" evidence="3">
    <location>
        <begin position="3117"/>
        <end position="3158"/>
    </location>
</feature>
<feature type="compositionally biased region" description="Basic and acidic residues" evidence="3">
    <location>
        <begin position="2738"/>
        <end position="2748"/>
    </location>
</feature>
<feature type="compositionally biased region" description="Basic and acidic residues" evidence="3">
    <location>
        <begin position="793"/>
        <end position="804"/>
    </location>
</feature>
<feature type="region of interest" description="Disordered" evidence="3">
    <location>
        <begin position="959"/>
        <end position="1073"/>
    </location>
</feature>
<feature type="compositionally biased region" description="Acidic residues" evidence="3">
    <location>
        <begin position="3303"/>
        <end position="3312"/>
    </location>
</feature>
<dbReference type="GO" id="GO:0008270">
    <property type="term" value="F:zinc ion binding"/>
    <property type="evidence" value="ECO:0007669"/>
    <property type="project" value="UniProtKB-KW"/>
</dbReference>
<feature type="region of interest" description="Disordered" evidence="3">
    <location>
        <begin position="194"/>
        <end position="262"/>
    </location>
</feature>
<keyword evidence="2" id="KW-0863">Zinc-finger</keyword>
<comment type="caution">
    <text evidence="6">The sequence shown here is derived from an EMBL/GenBank/DDBJ whole genome shotgun (WGS) entry which is preliminary data.</text>
</comment>
<feature type="compositionally biased region" description="Basic and acidic residues" evidence="3">
    <location>
        <begin position="2233"/>
        <end position="2243"/>
    </location>
</feature>
<feature type="compositionally biased region" description="Low complexity" evidence="3">
    <location>
        <begin position="194"/>
        <end position="246"/>
    </location>
</feature>
<feature type="region of interest" description="Disordered" evidence="3">
    <location>
        <begin position="2635"/>
        <end position="2665"/>
    </location>
</feature>
<feature type="compositionally biased region" description="Basic and acidic residues" evidence="3">
    <location>
        <begin position="82"/>
        <end position="95"/>
    </location>
</feature>
<dbReference type="CDD" id="cd18793">
    <property type="entry name" value="SF2_C_SNF"/>
    <property type="match status" value="1"/>
</dbReference>
<feature type="region of interest" description="Disordered" evidence="3">
    <location>
        <begin position="1343"/>
        <end position="1394"/>
    </location>
</feature>
<feature type="domain" description="RING-type" evidence="4">
    <location>
        <begin position="2826"/>
        <end position="2912"/>
    </location>
</feature>
<dbReference type="Pfam" id="PF00271">
    <property type="entry name" value="Helicase_C"/>
    <property type="match status" value="1"/>
</dbReference>
<dbReference type="SMART" id="SM00487">
    <property type="entry name" value="DEXDc"/>
    <property type="match status" value="1"/>
</dbReference>
<dbReference type="CDD" id="cd15489">
    <property type="entry name" value="PHD_SF"/>
    <property type="match status" value="1"/>
</dbReference>
<feature type="compositionally biased region" description="Low complexity" evidence="3">
    <location>
        <begin position="2773"/>
        <end position="2783"/>
    </location>
</feature>
<dbReference type="PROSITE" id="PS51194">
    <property type="entry name" value="HELICASE_CTER"/>
    <property type="match status" value="1"/>
</dbReference>
<dbReference type="OrthoDB" id="423559at2759"/>
<feature type="region of interest" description="Disordered" evidence="3">
    <location>
        <begin position="478"/>
        <end position="529"/>
    </location>
</feature>
<feature type="region of interest" description="Disordered" evidence="3">
    <location>
        <begin position="3292"/>
        <end position="3328"/>
    </location>
</feature>
<dbReference type="KEGG" id="bbes:BESB_072040"/>
<dbReference type="GO" id="GO:0016787">
    <property type="term" value="F:hydrolase activity"/>
    <property type="evidence" value="ECO:0007669"/>
    <property type="project" value="UniProtKB-KW"/>
</dbReference>
<dbReference type="InterPro" id="IPR052583">
    <property type="entry name" value="ATP-helicase/E3_Ub-Ligase"/>
</dbReference>
<dbReference type="STRING" id="94643.A0A2A9MF92"/>
<feature type="compositionally biased region" description="Pro residues" evidence="3">
    <location>
        <begin position="2078"/>
        <end position="2087"/>
    </location>
</feature>
<dbReference type="InterPro" id="IPR048686">
    <property type="entry name" value="SHPRH_helical_1st"/>
</dbReference>
<feature type="compositionally biased region" description="Basic and acidic residues" evidence="3">
    <location>
        <begin position="2807"/>
        <end position="2817"/>
    </location>
</feature>
<feature type="region of interest" description="Disordered" evidence="3">
    <location>
        <begin position="55"/>
        <end position="166"/>
    </location>
</feature>
<feature type="compositionally biased region" description="Low complexity" evidence="3">
    <location>
        <begin position="7"/>
        <end position="29"/>
    </location>
</feature>
<feature type="region of interest" description="Disordered" evidence="3">
    <location>
        <begin position="1"/>
        <end position="29"/>
    </location>
</feature>
<evidence type="ECO:0000313" key="6">
    <source>
        <dbReference type="EMBL" id="PFH34052.1"/>
    </source>
</evidence>
<feature type="region of interest" description="Disordered" evidence="3">
    <location>
        <begin position="1782"/>
        <end position="1816"/>
    </location>
</feature>
<organism evidence="6 7">
    <name type="scientific">Besnoitia besnoiti</name>
    <name type="common">Apicomplexan protozoan</name>
    <dbReference type="NCBI Taxonomy" id="94643"/>
    <lineage>
        <taxon>Eukaryota</taxon>
        <taxon>Sar</taxon>
        <taxon>Alveolata</taxon>
        <taxon>Apicomplexa</taxon>
        <taxon>Conoidasida</taxon>
        <taxon>Coccidia</taxon>
        <taxon>Eucoccidiorida</taxon>
        <taxon>Eimeriorina</taxon>
        <taxon>Sarcocystidae</taxon>
        <taxon>Besnoitia</taxon>
    </lineage>
</organism>
<feature type="compositionally biased region" description="Pro residues" evidence="3">
    <location>
        <begin position="3120"/>
        <end position="3129"/>
    </location>
</feature>
<dbReference type="PANTHER" id="PTHR45865:SF1">
    <property type="entry name" value="E3 UBIQUITIN-PROTEIN LIGASE SHPRH"/>
    <property type="match status" value="1"/>
</dbReference>
<dbReference type="Gene3D" id="3.40.50.300">
    <property type="entry name" value="P-loop containing nucleotide triphosphate hydrolases"/>
    <property type="match status" value="1"/>
</dbReference>
<protein>
    <recommendedName>
        <fullName evidence="8">SNF2 family N-terminal domain-containing protein</fullName>
    </recommendedName>
</protein>
<dbReference type="Pfam" id="PF21325">
    <property type="entry name" value="SHPRH_helical-1st"/>
    <property type="match status" value="1"/>
</dbReference>
<keyword evidence="7" id="KW-1185">Reference proteome</keyword>
<feature type="compositionally biased region" description="Basic and acidic residues" evidence="3">
    <location>
        <begin position="2252"/>
        <end position="2266"/>
    </location>
</feature>
<feature type="compositionally biased region" description="Basic and acidic residues" evidence="3">
    <location>
        <begin position="490"/>
        <end position="529"/>
    </location>
</feature>
<dbReference type="InterPro" id="IPR001841">
    <property type="entry name" value="Znf_RING"/>
</dbReference>
<feature type="compositionally biased region" description="Low complexity" evidence="3">
    <location>
        <begin position="3083"/>
        <end position="3094"/>
    </location>
</feature>
<feature type="compositionally biased region" description="Low complexity" evidence="3">
    <location>
        <begin position="3130"/>
        <end position="3158"/>
    </location>
</feature>
<gene>
    <name evidence="6" type="ORF">BESB_072040</name>
</gene>
<feature type="compositionally biased region" description="Basic and acidic residues" evidence="3">
    <location>
        <begin position="3030"/>
        <end position="3052"/>
    </location>
</feature>
<evidence type="ECO:0008006" key="8">
    <source>
        <dbReference type="Google" id="ProtNLM"/>
    </source>
</evidence>
<feature type="compositionally biased region" description="Basic and acidic residues" evidence="3">
    <location>
        <begin position="327"/>
        <end position="338"/>
    </location>
</feature>
<dbReference type="Pfam" id="PF00176">
    <property type="entry name" value="SNF2-rel_dom"/>
    <property type="match status" value="1"/>
</dbReference>
<feature type="region of interest" description="Disordered" evidence="3">
    <location>
        <begin position="284"/>
        <end position="338"/>
    </location>
</feature>
<keyword evidence="2" id="KW-0479">Metal-binding</keyword>
<dbReference type="InterPro" id="IPR013083">
    <property type="entry name" value="Znf_RING/FYVE/PHD"/>
</dbReference>
<keyword evidence="2" id="KW-0862">Zinc</keyword>
<keyword evidence="1" id="KW-0378">Hydrolase</keyword>
<feature type="compositionally biased region" description="Low complexity" evidence="3">
    <location>
        <begin position="688"/>
        <end position="699"/>
    </location>
</feature>
<feature type="region of interest" description="Disordered" evidence="3">
    <location>
        <begin position="2030"/>
        <end position="2099"/>
    </location>
</feature>
<dbReference type="SMART" id="SM00184">
    <property type="entry name" value="RING"/>
    <property type="match status" value="1"/>
</dbReference>
<feature type="compositionally biased region" description="Basic and acidic residues" evidence="3">
    <location>
        <begin position="1799"/>
        <end position="1812"/>
    </location>
</feature>
<feature type="compositionally biased region" description="Basic and acidic residues" evidence="3">
    <location>
        <begin position="2699"/>
        <end position="2715"/>
    </location>
</feature>
<dbReference type="SMART" id="SM00490">
    <property type="entry name" value="HELICc"/>
    <property type="match status" value="1"/>
</dbReference>
<dbReference type="RefSeq" id="XP_029218061.1">
    <property type="nucleotide sequence ID" value="XM_029365577.1"/>
</dbReference>
<dbReference type="InterPro" id="IPR000330">
    <property type="entry name" value="SNF2_N"/>
</dbReference>
<feature type="region of interest" description="Disordered" evidence="3">
    <location>
        <begin position="774"/>
        <end position="812"/>
    </location>
</feature>
<feature type="region of interest" description="Disordered" evidence="3">
    <location>
        <begin position="2931"/>
        <end position="3094"/>
    </location>
</feature>